<reference evidence="10 11" key="1">
    <citation type="submission" date="2025-04" db="UniProtKB">
        <authorList>
            <consortium name="RefSeq"/>
        </authorList>
    </citation>
    <scope>IDENTIFICATION</scope>
    <source>
        <tissue evidence="10 11">Tentacle</tissue>
    </source>
</reference>
<dbReference type="InterPro" id="IPR013320">
    <property type="entry name" value="ConA-like_dom_sf"/>
</dbReference>
<evidence type="ECO:0000313" key="10">
    <source>
        <dbReference type="RefSeq" id="XP_031551771.1"/>
    </source>
</evidence>
<gene>
    <name evidence="10 11" type="primary">LOC116289036</name>
</gene>
<feature type="domain" description="NtA" evidence="8">
    <location>
        <begin position="29"/>
        <end position="161"/>
    </location>
</feature>
<evidence type="ECO:0000259" key="7">
    <source>
        <dbReference type="PROSITE" id="PS50026"/>
    </source>
</evidence>
<dbReference type="SUPFAM" id="SSF82895">
    <property type="entry name" value="TSP-1 type 1 repeat"/>
    <property type="match status" value="2"/>
</dbReference>
<dbReference type="SUPFAM" id="SSF49899">
    <property type="entry name" value="Concanavalin A-like lectins/glucanases"/>
    <property type="match status" value="1"/>
</dbReference>
<dbReference type="Gene3D" id="2.10.25.10">
    <property type="entry name" value="Laminin"/>
    <property type="match status" value="5"/>
</dbReference>
<evidence type="ECO:0000256" key="2">
    <source>
        <dbReference type="ARBA" id="ARBA00022729"/>
    </source>
</evidence>
<evidence type="ECO:0000256" key="5">
    <source>
        <dbReference type="PROSITE-ProRule" id="PRU00076"/>
    </source>
</evidence>
<dbReference type="KEGG" id="aten:116289036"/>
<dbReference type="Gene3D" id="2.40.50.120">
    <property type="match status" value="1"/>
</dbReference>
<dbReference type="RefSeq" id="XP_031551772.1">
    <property type="nucleotide sequence ID" value="XM_031695912.1"/>
</dbReference>
<dbReference type="AlphaFoldDB" id="A0A6P8HGR4"/>
<dbReference type="SUPFAM" id="SSF50242">
    <property type="entry name" value="TIMP-like"/>
    <property type="match status" value="1"/>
</dbReference>
<dbReference type="PANTHER" id="PTHR14949">
    <property type="entry name" value="EGF-LIKE-DOMAIN, MULTIPLE 7, 8"/>
    <property type="match status" value="1"/>
</dbReference>
<feature type="signal peptide" evidence="6">
    <location>
        <begin position="1"/>
        <end position="28"/>
    </location>
</feature>
<dbReference type="GO" id="GO:0043236">
    <property type="term" value="F:laminin binding"/>
    <property type="evidence" value="ECO:0007669"/>
    <property type="project" value="InterPro"/>
</dbReference>
<dbReference type="GeneID" id="116289036"/>
<protein>
    <submittedName>
        <fullName evidence="10 11">Protein eyes shut homolog</fullName>
    </submittedName>
</protein>
<feature type="disulfide bond" evidence="5">
    <location>
        <begin position="619"/>
        <end position="629"/>
    </location>
</feature>
<evidence type="ECO:0000313" key="9">
    <source>
        <dbReference type="Proteomes" id="UP000515163"/>
    </source>
</evidence>
<feature type="disulfide bond" evidence="5">
    <location>
        <begin position="574"/>
        <end position="583"/>
    </location>
</feature>
<dbReference type="InterPro" id="IPR036383">
    <property type="entry name" value="TSP1_rpt_sf"/>
</dbReference>
<dbReference type="RefSeq" id="XP_031551771.1">
    <property type="nucleotide sequence ID" value="XM_031695911.1"/>
</dbReference>
<dbReference type="Pfam" id="PF25024">
    <property type="entry name" value="EGF_TEN"/>
    <property type="match status" value="1"/>
</dbReference>
<dbReference type="InterPro" id="IPR000884">
    <property type="entry name" value="TSP1_rpt"/>
</dbReference>
<feature type="disulfide bond" evidence="5">
    <location>
        <begin position="524"/>
        <end position="534"/>
    </location>
</feature>
<dbReference type="InterPro" id="IPR050969">
    <property type="entry name" value="Dev_Signal_Modulators"/>
</dbReference>
<dbReference type="PROSITE" id="PS00022">
    <property type="entry name" value="EGF_1"/>
    <property type="match status" value="3"/>
</dbReference>
<organism evidence="9 11">
    <name type="scientific">Actinia tenebrosa</name>
    <name type="common">Australian red waratah sea anemone</name>
    <dbReference type="NCBI Taxonomy" id="6105"/>
    <lineage>
        <taxon>Eukaryota</taxon>
        <taxon>Metazoa</taxon>
        <taxon>Cnidaria</taxon>
        <taxon>Anthozoa</taxon>
        <taxon>Hexacorallia</taxon>
        <taxon>Actiniaria</taxon>
        <taxon>Actiniidae</taxon>
        <taxon>Actinia</taxon>
    </lineage>
</organism>
<evidence type="ECO:0000313" key="11">
    <source>
        <dbReference type="RefSeq" id="XP_031551772.1"/>
    </source>
</evidence>
<keyword evidence="3" id="KW-0677">Repeat</keyword>
<keyword evidence="5" id="KW-0245">EGF-like domain</keyword>
<dbReference type="GO" id="GO:0005576">
    <property type="term" value="C:extracellular region"/>
    <property type="evidence" value="ECO:0007669"/>
    <property type="project" value="TreeGrafter"/>
</dbReference>
<evidence type="ECO:0000256" key="3">
    <source>
        <dbReference type="ARBA" id="ARBA00022737"/>
    </source>
</evidence>
<dbReference type="OrthoDB" id="6021170at2759"/>
<sequence length="684" mass="76692">MKTFRNWFASRWSLMLLFLLAITDIAQPCILLLNGWKQMSVGERAYKVQVVFVGKVAGLYAVDPQSQFYAADFEVIRILKGEQIVDEVLKTHPGPTVKVYGFGEKSRCYSEVYKGEIHILFMLFEPKSRSLVARYETAFAATSPATVENENEILLTLGWKPWSSWSTCTKSCDDGLQWRTRECVQDKCEGATKEGRRCNFFNCYGIKNVGQYFSPQPNRVMPIRTRTRIARHVTLHGATALSLPTSKIFQNFFPDEYSISVTFRPVQYTDIYLLALYDFANKLQFGLRLASGFLTFELAKSTDSAHRQWSLDFDVEISLNRWHSATFSLQAKQLTMYWDCQKVGVKSLPGRFSFAPDHSGTIHLGKPFHDYDRGQKNIEIDELYFIPDVQAAKQQCYNPSFSSKMNRRNIAGSGYYPGEHEIGGSGMSNDIDEVETEWSSWSPCSRTCGNGVRRRVMMCVNLDDSPPRKECLQALQTDEEKPCSLQDCPGHCSQPCLNGGFCTTQNKCRCKAGYHGATCDKVNCNVKCYNGGRCVGPDTCKCKTGYTGKQCQQPICSSSCQNGGSCVRPNVCKCQPGYLPPNCRAACLPACINGGKCVGLNTCLCSRGFKGKHCEKPYCSRPCLNGGNCYAPNACSCPYGWYGSRCEKARCLRKCQNGGKCVRPNMCICPRGAKGYYCQSKVKY</sequence>
<dbReference type="Gene3D" id="2.20.100.10">
    <property type="entry name" value="Thrombospondin type-1 (TSP1) repeat"/>
    <property type="match status" value="2"/>
</dbReference>
<feature type="chain" id="PRO_5044653040" evidence="6">
    <location>
        <begin position="29"/>
        <end position="684"/>
    </location>
</feature>
<dbReference type="PROSITE" id="PS50092">
    <property type="entry name" value="TSP1"/>
    <property type="match status" value="2"/>
</dbReference>
<dbReference type="Gene3D" id="2.60.120.200">
    <property type="match status" value="1"/>
</dbReference>
<dbReference type="SUPFAM" id="SSF57196">
    <property type="entry name" value="EGF/Laminin"/>
    <property type="match status" value="1"/>
</dbReference>
<dbReference type="Pfam" id="PF00090">
    <property type="entry name" value="TSP_1"/>
    <property type="match status" value="1"/>
</dbReference>
<dbReference type="InterPro" id="IPR000742">
    <property type="entry name" value="EGF"/>
</dbReference>
<dbReference type="GO" id="GO:0005102">
    <property type="term" value="F:signaling receptor binding"/>
    <property type="evidence" value="ECO:0007669"/>
    <property type="project" value="TreeGrafter"/>
</dbReference>
<comment type="similarity">
    <text evidence="1">Belongs to the EGF domain peptide family.</text>
</comment>
<dbReference type="InterPro" id="IPR004850">
    <property type="entry name" value="NtA_dom"/>
</dbReference>
<keyword evidence="9" id="KW-1185">Reference proteome</keyword>
<dbReference type="SMART" id="SM00209">
    <property type="entry name" value="TSP1"/>
    <property type="match status" value="2"/>
</dbReference>
<name>A0A6P8HGR4_ACTTE</name>
<proteinExistence type="inferred from homology"/>
<dbReference type="Proteomes" id="UP000515163">
    <property type="component" value="Unplaced"/>
</dbReference>
<feature type="domain" description="EGF-like" evidence="7">
    <location>
        <begin position="520"/>
        <end position="552"/>
    </location>
</feature>
<dbReference type="PROSITE" id="PS50026">
    <property type="entry name" value="EGF_3"/>
    <property type="match status" value="4"/>
</dbReference>
<dbReference type="PROSITE" id="PS01186">
    <property type="entry name" value="EGF_2"/>
    <property type="match status" value="2"/>
</dbReference>
<feature type="domain" description="EGF-like" evidence="7">
    <location>
        <begin position="553"/>
        <end position="584"/>
    </location>
</feature>
<feature type="disulfide bond" evidence="5">
    <location>
        <begin position="637"/>
        <end position="646"/>
    </location>
</feature>
<keyword evidence="2 6" id="KW-0732">Signal</keyword>
<keyword evidence="4 5" id="KW-1015">Disulfide bond</keyword>
<accession>A0A6P8HGR4</accession>
<dbReference type="Pfam" id="PF03146">
    <property type="entry name" value="NtA"/>
    <property type="match status" value="1"/>
</dbReference>
<dbReference type="SMART" id="SM00181">
    <property type="entry name" value="EGF"/>
    <property type="match status" value="6"/>
</dbReference>
<feature type="disulfide bond" evidence="5">
    <location>
        <begin position="669"/>
        <end position="678"/>
    </location>
</feature>
<dbReference type="GO" id="GO:0005886">
    <property type="term" value="C:plasma membrane"/>
    <property type="evidence" value="ECO:0007669"/>
    <property type="project" value="GOC"/>
</dbReference>
<evidence type="ECO:0000256" key="4">
    <source>
        <dbReference type="ARBA" id="ARBA00023157"/>
    </source>
</evidence>
<dbReference type="InterPro" id="IPR008993">
    <property type="entry name" value="TIMP-like_OB-fold"/>
</dbReference>
<dbReference type="PANTHER" id="PTHR14949:SF54">
    <property type="entry name" value="VWFD DOMAIN-CONTAINING PROTEIN"/>
    <property type="match status" value="1"/>
</dbReference>
<dbReference type="InterPro" id="IPR048287">
    <property type="entry name" value="TSPN-like_N"/>
</dbReference>
<feature type="domain" description="EGF-like" evidence="7">
    <location>
        <begin position="648"/>
        <end position="679"/>
    </location>
</feature>
<feature type="disulfide bond" evidence="5">
    <location>
        <begin position="556"/>
        <end position="566"/>
    </location>
</feature>
<evidence type="ECO:0000259" key="8">
    <source>
        <dbReference type="PROSITE" id="PS51121"/>
    </source>
</evidence>
<dbReference type="GO" id="GO:0043113">
    <property type="term" value="P:receptor clustering"/>
    <property type="evidence" value="ECO:0007669"/>
    <property type="project" value="InterPro"/>
</dbReference>
<feature type="disulfide bond" evidence="5">
    <location>
        <begin position="542"/>
        <end position="551"/>
    </location>
</feature>
<dbReference type="PROSITE" id="PS51121">
    <property type="entry name" value="NTA"/>
    <property type="match status" value="1"/>
</dbReference>
<evidence type="ECO:0000256" key="1">
    <source>
        <dbReference type="ARBA" id="ARBA00006373"/>
    </source>
</evidence>
<feature type="domain" description="EGF-like" evidence="7">
    <location>
        <begin position="615"/>
        <end position="647"/>
    </location>
</feature>
<feature type="disulfide bond" evidence="5">
    <location>
        <begin position="651"/>
        <end position="661"/>
    </location>
</feature>
<comment type="caution">
    <text evidence="5">Lacks conserved residue(s) required for the propagation of feature annotation.</text>
</comment>
<dbReference type="GO" id="GO:0009986">
    <property type="term" value="C:cell surface"/>
    <property type="evidence" value="ECO:0007669"/>
    <property type="project" value="TreeGrafter"/>
</dbReference>
<evidence type="ECO:0000256" key="6">
    <source>
        <dbReference type="SAM" id="SignalP"/>
    </source>
</evidence>
<dbReference type="SMART" id="SM00210">
    <property type="entry name" value="TSPN"/>
    <property type="match status" value="1"/>
</dbReference>